<evidence type="ECO:0000256" key="3">
    <source>
        <dbReference type="HAMAP-Rule" id="MF_01440"/>
    </source>
</evidence>
<dbReference type="SUPFAM" id="SSF64438">
    <property type="entry name" value="CNF1/YfiH-like putative cysteine hydrolases"/>
    <property type="match status" value="1"/>
</dbReference>
<keyword evidence="6" id="KW-1185">Reference proteome</keyword>
<dbReference type="InterPro" id="IPR038592">
    <property type="entry name" value="CheD-like_sf"/>
</dbReference>
<dbReference type="RefSeq" id="WP_284186698.1">
    <property type="nucleotide sequence ID" value="NZ_BSPX01000005.1"/>
</dbReference>
<gene>
    <name evidence="3 5" type="primary">cheD</name>
    <name evidence="5" type="ORF">GCM10007933_06870</name>
</gene>
<dbReference type="EMBL" id="BSPX01000005">
    <property type="protein sequence ID" value="GLT21235.1"/>
    <property type="molecule type" value="Genomic_DNA"/>
</dbReference>
<dbReference type="EC" id="3.5.1.44" evidence="3"/>
<sequence>MRMPDGVVEIFLQPGEWYFGDRHTRIRTVLGSCVSAVFWHPGMRVGGMCHFMLPTRGERHGRAPDGRYGDEAFGLLLDEIHRAGLDTSGVRVRLFGGGDMFPGVASGATSKSVGRQNVEAALRLVERHRLLCSATHMEGYGHRHLIFDVWSGRVTMRHGVLPGPSRTTRKGISPCPPSR</sequence>
<dbReference type="Gene3D" id="3.30.1330.200">
    <property type="match status" value="1"/>
</dbReference>
<feature type="region of interest" description="Disordered" evidence="4">
    <location>
        <begin position="160"/>
        <end position="179"/>
    </location>
</feature>
<evidence type="ECO:0000256" key="4">
    <source>
        <dbReference type="SAM" id="MobiDB-lite"/>
    </source>
</evidence>
<dbReference type="PANTHER" id="PTHR35147">
    <property type="entry name" value="CHEMORECEPTOR GLUTAMINE DEAMIDASE CHED-RELATED"/>
    <property type="match status" value="1"/>
</dbReference>
<keyword evidence="1 3" id="KW-0145">Chemotaxis</keyword>
<evidence type="ECO:0000256" key="2">
    <source>
        <dbReference type="ARBA" id="ARBA00022801"/>
    </source>
</evidence>
<evidence type="ECO:0000313" key="5">
    <source>
        <dbReference type="EMBL" id="GLT21235.1"/>
    </source>
</evidence>
<dbReference type="PANTHER" id="PTHR35147:SF3">
    <property type="entry name" value="CHEMORECEPTOR GLUTAMINE DEAMIDASE CHED 1-RELATED"/>
    <property type="match status" value="1"/>
</dbReference>
<evidence type="ECO:0000313" key="6">
    <source>
        <dbReference type="Proteomes" id="UP001157167"/>
    </source>
</evidence>
<dbReference type="Proteomes" id="UP001157167">
    <property type="component" value="Unassembled WGS sequence"/>
</dbReference>
<comment type="function">
    <text evidence="3">Probably deamidates glutamine residues to glutamate on methyl-accepting chemotaxis receptors (MCPs), playing an important role in chemotaxis.</text>
</comment>
<comment type="catalytic activity">
    <reaction evidence="3">
        <text>L-glutaminyl-[protein] + H2O = L-glutamyl-[protein] + NH4(+)</text>
        <dbReference type="Rhea" id="RHEA:16441"/>
        <dbReference type="Rhea" id="RHEA-COMP:10207"/>
        <dbReference type="Rhea" id="RHEA-COMP:10208"/>
        <dbReference type="ChEBI" id="CHEBI:15377"/>
        <dbReference type="ChEBI" id="CHEBI:28938"/>
        <dbReference type="ChEBI" id="CHEBI:29973"/>
        <dbReference type="ChEBI" id="CHEBI:30011"/>
        <dbReference type="EC" id="3.5.1.44"/>
    </reaction>
</comment>
<name>A0ABQ6F6R2_9RHOO</name>
<comment type="caution">
    <text evidence="5">The sequence shown here is derived from an EMBL/GenBank/DDBJ whole genome shotgun (WGS) entry which is preliminary data.</text>
</comment>
<dbReference type="Pfam" id="PF03975">
    <property type="entry name" value="CheD"/>
    <property type="match status" value="1"/>
</dbReference>
<dbReference type="CDD" id="cd16352">
    <property type="entry name" value="CheD"/>
    <property type="match status" value="1"/>
</dbReference>
<proteinExistence type="inferred from homology"/>
<evidence type="ECO:0000256" key="1">
    <source>
        <dbReference type="ARBA" id="ARBA00022500"/>
    </source>
</evidence>
<reference evidence="6" key="1">
    <citation type="journal article" date="2019" name="Int. J. Syst. Evol. Microbiol.">
        <title>The Global Catalogue of Microorganisms (GCM) 10K type strain sequencing project: providing services to taxonomists for standard genome sequencing and annotation.</title>
        <authorList>
            <consortium name="The Broad Institute Genomics Platform"/>
            <consortium name="The Broad Institute Genome Sequencing Center for Infectious Disease"/>
            <person name="Wu L."/>
            <person name="Ma J."/>
        </authorList>
    </citation>
    <scope>NUCLEOTIDE SEQUENCE [LARGE SCALE GENOMIC DNA]</scope>
    <source>
        <strain evidence="6">NBRC 102407</strain>
    </source>
</reference>
<dbReference type="InterPro" id="IPR011324">
    <property type="entry name" value="Cytotoxic_necrot_fac-like_cat"/>
</dbReference>
<organism evidence="5 6">
    <name type="scientific">Zoogloea oryzae</name>
    <dbReference type="NCBI Taxonomy" id="310767"/>
    <lineage>
        <taxon>Bacteria</taxon>
        <taxon>Pseudomonadati</taxon>
        <taxon>Pseudomonadota</taxon>
        <taxon>Betaproteobacteria</taxon>
        <taxon>Rhodocyclales</taxon>
        <taxon>Zoogloeaceae</taxon>
        <taxon>Zoogloea</taxon>
    </lineage>
</organism>
<dbReference type="HAMAP" id="MF_01440">
    <property type="entry name" value="CheD"/>
    <property type="match status" value="1"/>
</dbReference>
<keyword evidence="2 3" id="KW-0378">Hydrolase</keyword>
<accession>A0ABQ6F6R2</accession>
<dbReference type="InterPro" id="IPR005659">
    <property type="entry name" value="Chemorcpt_Glu_NH3ase_CheD"/>
</dbReference>
<comment type="similarity">
    <text evidence="3">Belongs to the CheD family.</text>
</comment>
<protein>
    <recommendedName>
        <fullName evidence="3">Probable chemoreceptor glutamine deamidase CheD</fullName>
        <ecNumber evidence="3">3.5.1.44</ecNumber>
    </recommendedName>
</protein>